<dbReference type="AlphaFoldDB" id="A0AAD7E4X0"/>
<dbReference type="EMBL" id="JARJCW010000002">
    <property type="protein sequence ID" value="KAJ7228868.1"/>
    <property type="molecule type" value="Genomic_DNA"/>
</dbReference>
<evidence type="ECO:0000313" key="1">
    <source>
        <dbReference type="EMBL" id="KAJ7228868.1"/>
    </source>
</evidence>
<protein>
    <submittedName>
        <fullName evidence="1">Uncharacterized protein</fullName>
    </submittedName>
</protein>
<gene>
    <name evidence="1" type="ORF">GGX14DRAFT_538911</name>
</gene>
<organism evidence="1 2">
    <name type="scientific">Mycena pura</name>
    <dbReference type="NCBI Taxonomy" id="153505"/>
    <lineage>
        <taxon>Eukaryota</taxon>
        <taxon>Fungi</taxon>
        <taxon>Dikarya</taxon>
        <taxon>Basidiomycota</taxon>
        <taxon>Agaricomycotina</taxon>
        <taxon>Agaricomycetes</taxon>
        <taxon>Agaricomycetidae</taxon>
        <taxon>Agaricales</taxon>
        <taxon>Marasmiineae</taxon>
        <taxon>Mycenaceae</taxon>
        <taxon>Mycena</taxon>
    </lineage>
</organism>
<sequence length="142" mass="15888">MYTRIFTSSVFLRRARPCTLHHANLVRRTLFGLGPKPQPPVAGNAALDEENANKMQELFQDKPDAVRAIVNFARVMEDSGVSVSSGQMPGPMQLFKLAKDPKFQDAYRQVETELAKAGIDIRSKEFLDVAKQLYNNYNSGAK</sequence>
<comment type="caution">
    <text evidence="1">The sequence shown here is derived from an EMBL/GenBank/DDBJ whole genome shotgun (WGS) entry which is preliminary data.</text>
</comment>
<dbReference type="Proteomes" id="UP001219525">
    <property type="component" value="Unassembled WGS sequence"/>
</dbReference>
<evidence type="ECO:0000313" key="2">
    <source>
        <dbReference type="Proteomes" id="UP001219525"/>
    </source>
</evidence>
<reference evidence="1" key="1">
    <citation type="submission" date="2023-03" db="EMBL/GenBank/DDBJ databases">
        <title>Massive genome expansion in bonnet fungi (Mycena s.s.) driven by repeated elements and novel gene families across ecological guilds.</title>
        <authorList>
            <consortium name="Lawrence Berkeley National Laboratory"/>
            <person name="Harder C.B."/>
            <person name="Miyauchi S."/>
            <person name="Viragh M."/>
            <person name="Kuo A."/>
            <person name="Thoen E."/>
            <person name="Andreopoulos B."/>
            <person name="Lu D."/>
            <person name="Skrede I."/>
            <person name="Drula E."/>
            <person name="Henrissat B."/>
            <person name="Morin E."/>
            <person name="Kohler A."/>
            <person name="Barry K."/>
            <person name="LaButti K."/>
            <person name="Morin E."/>
            <person name="Salamov A."/>
            <person name="Lipzen A."/>
            <person name="Mereny Z."/>
            <person name="Hegedus B."/>
            <person name="Baldrian P."/>
            <person name="Stursova M."/>
            <person name="Weitz H."/>
            <person name="Taylor A."/>
            <person name="Grigoriev I.V."/>
            <person name="Nagy L.G."/>
            <person name="Martin F."/>
            <person name="Kauserud H."/>
        </authorList>
    </citation>
    <scope>NUCLEOTIDE SEQUENCE</scope>
    <source>
        <strain evidence="1">9144</strain>
    </source>
</reference>
<name>A0AAD7E4X0_9AGAR</name>
<proteinExistence type="predicted"/>
<accession>A0AAD7E4X0</accession>
<keyword evidence="2" id="KW-1185">Reference proteome</keyword>